<dbReference type="Gene3D" id="2.160.20.10">
    <property type="entry name" value="Single-stranded right-handed beta-helix, Pectin lyase-like"/>
    <property type="match status" value="1"/>
</dbReference>
<protein>
    <submittedName>
        <fullName evidence="5">Glycoside hydrolase</fullName>
    </submittedName>
</protein>
<dbReference type="PANTHER" id="PTHR31339">
    <property type="entry name" value="PECTIN LYASE-RELATED"/>
    <property type="match status" value="1"/>
</dbReference>
<evidence type="ECO:0000256" key="3">
    <source>
        <dbReference type="ARBA" id="ARBA00023295"/>
    </source>
</evidence>
<dbReference type="Pfam" id="PF00295">
    <property type="entry name" value="Glyco_hydro_28"/>
    <property type="match status" value="1"/>
</dbReference>
<accession>A0A3E5B9E1</accession>
<evidence type="ECO:0000313" key="5">
    <source>
        <dbReference type="EMBL" id="RGN34163.1"/>
    </source>
</evidence>
<gene>
    <name evidence="5" type="ORF">DXB65_13750</name>
</gene>
<sequence length="475" mass="52014">MKLIKIFLLTIIPFTYVHGADHNITSFGAKADGVTVSTEAIQKAIDESSAKGGRVIIPTGDFVTGTLFLKDNTTLVIEKNARLLGSKKLSDYPKTTVGFRFFGDTWVYQSLIIAHNVNNITIEGEGTIDGQGEAFPVTTKVKPDRYRDRPYLFWIADCKNITVKNIELRSSAMWLQSYIRCEKLRIDGIRVFNHANKNNDLMDIDGCKDVVITNVVGDADDDGITFKSTTDRISENIVVSNCILSSHCNAIKFGTESTTGFRNITITNCVIRKSAAEEVKTGLPEGICGIALEIVDGGIMENINISNIVVDGPYVPLFVRLGNRARKHYDEAPQPPIGSISNVNISGITGYASSPIGCSITGISEGKVEGISLSNSRFVCPGGITENMDNVVIKELEELYPESTMFGTLPSYGLYVRHVNEINLDNIVFDLKSPDSRPAIVCDDVTDGNIRNITTIGAKKKNEIRILDNSTVELK</sequence>
<dbReference type="RefSeq" id="WP_117724599.1">
    <property type="nucleotide sequence ID" value="NZ_QSUL01000009.1"/>
</dbReference>
<evidence type="ECO:0000256" key="1">
    <source>
        <dbReference type="ARBA" id="ARBA00008834"/>
    </source>
</evidence>
<name>A0A3E5B9E1_9BACE</name>
<proteinExistence type="inferred from homology"/>
<dbReference type="PANTHER" id="PTHR31339:SF9">
    <property type="entry name" value="PLASMIN AND FIBRONECTIN-BINDING PROTEIN A"/>
    <property type="match status" value="1"/>
</dbReference>
<dbReference type="SUPFAM" id="SSF51126">
    <property type="entry name" value="Pectin lyase-like"/>
    <property type="match status" value="1"/>
</dbReference>
<dbReference type="AlphaFoldDB" id="A0A3E5B9E1"/>
<evidence type="ECO:0000313" key="6">
    <source>
        <dbReference type="Proteomes" id="UP000260983"/>
    </source>
</evidence>
<dbReference type="EMBL" id="QSUL01000009">
    <property type="protein sequence ID" value="RGN34163.1"/>
    <property type="molecule type" value="Genomic_DNA"/>
</dbReference>
<dbReference type="InterPro" id="IPR051801">
    <property type="entry name" value="GH28_Enzymes"/>
</dbReference>
<organism evidence="5 6">
    <name type="scientific">Bacteroides oleiciplenus</name>
    <dbReference type="NCBI Taxonomy" id="626931"/>
    <lineage>
        <taxon>Bacteria</taxon>
        <taxon>Pseudomonadati</taxon>
        <taxon>Bacteroidota</taxon>
        <taxon>Bacteroidia</taxon>
        <taxon>Bacteroidales</taxon>
        <taxon>Bacteroidaceae</taxon>
        <taxon>Bacteroides</taxon>
    </lineage>
</organism>
<reference evidence="5 6" key="1">
    <citation type="submission" date="2018-08" db="EMBL/GenBank/DDBJ databases">
        <title>A genome reference for cultivated species of the human gut microbiota.</title>
        <authorList>
            <person name="Zou Y."/>
            <person name="Xue W."/>
            <person name="Luo G."/>
        </authorList>
    </citation>
    <scope>NUCLEOTIDE SEQUENCE [LARGE SCALE GENOMIC DNA]</scope>
    <source>
        <strain evidence="5 6">OM05-15BH</strain>
    </source>
</reference>
<comment type="similarity">
    <text evidence="1 4">Belongs to the glycosyl hydrolase 28 family.</text>
</comment>
<dbReference type="GO" id="GO:0004650">
    <property type="term" value="F:polygalacturonase activity"/>
    <property type="evidence" value="ECO:0007669"/>
    <property type="project" value="InterPro"/>
</dbReference>
<keyword evidence="3 4" id="KW-0326">Glycosidase</keyword>
<dbReference type="InterPro" id="IPR011050">
    <property type="entry name" value="Pectin_lyase_fold/virulence"/>
</dbReference>
<dbReference type="InterPro" id="IPR000743">
    <property type="entry name" value="Glyco_hydro_28"/>
</dbReference>
<comment type="caution">
    <text evidence="5">The sequence shown here is derived from an EMBL/GenBank/DDBJ whole genome shotgun (WGS) entry which is preliminary data.</text>
</comment>
<dbReference type="InterPro" id="IPR012334">
    <property type="entry name" value="Pectin_lyas_fold"/>
</dbReference>
<dbReference type="GO" id="GO:0005975">
    <property type="term" value="P:carbohydrate metabolic process"/>
    <property type="evidence" value="ECO:0007669"/>
    <property type="project" value="InterPro"/>
</dbReference>
<keyword evidence="2 4" id="KW-0378">Hydrolase</keyword>
<evidence type="ECO:0000256" key="4">
    <source>
        <dbReference type="RuleBase" id="RU361169"/>
    </source>
</evidence>
<evidence type="ECO:0000256" key="2">
    <source>
        <dbReference type="ARBA" id="ARBA00022801"/>
    </source>
</evidence>
<dbReference type="Proteomes" id="UP000260983">
    <property type="component" value="Unassembled WGS sequence"/>
</dbReference>